<feature type="compositionally biased region" description="Basic and acidic residues" evidence="1">
    <location>
        <begin position="1"/>
        <end position="11"/>
    </location>
</feature>
<sequence>METRSAKRRDSASSTESVDWDSESTPSTSHVSVTTAQTTRRNTGSVYSDAQNSISSRSSSRSGSKSTTSSKHTQKEIKQDTGPIFTTTEIQTDDEFMYKNMQASLDSAYEEMKAKSTAMDINLAMGRLNLDDLHMMFLDERRQKILVEKKYQLAAARVQMLKTQLNRYIDQEKTGVVTERVMKALKNWDREHVVKNKLARKSKFMLTDAEADVIGLENTLRFILRVSAGYDDGSEYLRRVLPVLRRQIQMEPVPLETVGEVGVKALIRLMSMYQGDAKIQEELCMMLNILLAEDQGPCLTKYGISDAVITAMAIHQGNVTILEWGLECLLGLAQSGPEVRAELLRQPDESTSYENENSDSVEFLANAINQEDAEKVPISLQGVITMVLTNNYKIRNLTALSLAIIYTLLREEERMKEDIEHTAIPALVMQAHKTHPTMELGGVFGEQRHWLSVVVKREAEKKKRAEAKARKKLGFF</sequence>
<evidence type="ECO:0000256" key="1">
    <source>
        <dbReference type="SAM" id="MobiDB-lite"/>
    </source>
</evidence>
<evidence type="ECO:0000313" key="2">
    <source>
        <dbReference type="EMBL" id="CAD8669982.1"/>
    </source>
</evidence>
<reference evidence="2" key="1">
    <citation type="submission" date="2021-01" db="EMBL/GenBank/DDBJ databases">
        <authorList>
            <person name="Corre E."/>
            <person name="Pelletier E."/>
            <person name="Niang G."/>
            <person name="Scheremetjew M."/>
            <person name="Finn R."/>
            <person name="Kale V."/>
            <person name="Holt S."/>
            <person name="Cochrane G."/>
            <person name="Meng A."/>
            <person name="Brown T."/>
            <person name="Cohen L."/>
        </authorList>
    </citation>
    <scope>NUCLEOTIDE SEQUENCE</scope>
    <source>
        <strain evidence="2">CCMP722</strain>
    </source>
</reference>
<feature type="compositionally biased region" description="Low complexity" evidence="1">
    <location>
        <begin position="23"/>
        <end position="35"/>
    </location>
</feature>
<dbReference type="AlphaFoldDB" id="A0A7S0WKG1"/>
<proteinExistence type="predicted"/>
<accession>A0A7S0WKG1</accession>
<feature type="compositionally biased region" description="Polar residues" evidence="1">
    <location>
        <begin position="36"/>
        <end position="52"/>
    </location>
</feature>
<feature type="region of interest" description="Disordered" evidence="1">
    <location>
        <begin position="1"/>
        <end position="86"/>
    </location>
</feature>
<feature type="compositionally biased region" description="Low complexity" evidence="1">
    <location>
        <begin position="53"/>
        <end position="71"/>
    </location>
</feature>
<organism evidence="2">
    <name type="scientific">Pyramimonas obovata</name>
    <dbReference type="NCBI Taxonomy" id="1411642"/>
    <lineage>
        <taxon>Eukaryota</taxon>
        <taxon>Viridiplantae</taxon>
        <taxon>Chlorophyta</taxon>
        <taxon>Pyramimonadophyceae</taxon>
        <taxon>Pyramimonadales</taxon>
        <taxon>Pyramimonadaceae</taxon>
        <taxon>Pyramimonas</taxon>
        <taxon>Pyramimonas incertae sedis</taxon>
    </lineage>
</organism>
<gene>
    <name evidence="2" type="ORF">POBO1169_LOCUS10246</name>
</gene>
<protein>
    <submittedName>
        <fullName evidence="2">Uncharacterized protein</fullName>
    </submittedName>
</protein>
<name>A0A7S0WKG1_9CHLO</name>
<dbReference type="EMBL" id="HBFA01020023">
    <property type="protein sequence ID" value="CAD8669982.1"/>
    <property type="molecule type" value="Transcribed_RNA"/>
</dbReference>